<sequence>HVRQSSPRPPLLMKNTSVSLLLVPPLLMKNTSVSLLLVLLSSTRPSVFSSSSSL</sequence>
<evidence type="ECO:0000313" key="2">
    <source>
        <dbReference type="Proteomes" id="UP001219934"/>
    </source>
</evidence>
<gene>
    <name evidence="1" type="ORF">JOQ06_016572</name>
</gene>
<comment type="caution">
    <text evidence="1">The sequence shown here is derived from an EMBL/GenBank/DDBJ whole genome shotgun (WGS) entry which is preliminary data.</text>
</comment>
<name>A0AAD6ACZ2_9TELE</name>
<dbReference type="EMBL" id="JAPTMU010000066">
    <property type="protein sequence ID" value="KAJ4922568.1"/>
    <property type="molecule type" value="Genomic_DNA"/>
</dbReference>
<dbReference type="AlphaFoldDB" id="A0AAD6ACZ2"/>
<proteinExistence type="predicted"/>
<accession>A0AAD6ACZ2</accession>
<evidence type="ECO:0000313" key="1">
    <source>
        <dbReference type="EMBL" id="KAJ4922568.1"/>
    </source>
</evidence>
<protein>
    <submittedName>
        <fullName evidence="1">Uncharacterized protein</fullName>
    </submittedName>
</protein>
<feature type="non-terminal residue" evidence="1">
    <location>
        <position position="54"/>
    </location>
</feature>
<feature type="non-terminal residue" evidence="1">
    <location>
        <position position="1"/>
    </location>
</feature>
<organism evidence="1 2">
    <name type="scientific">Pogonophryne albipinna</name>
    <dbReference type="NCBI Taxonomy" id="1090488"/>
    <lineage>
        <taxon>Eukaryota</taxon>
        <taxon>Metazoa</taxon>
        <taxon>Chordata</taxon>
        <taxon>Craniata</taxon>
        <taxon>Vertebrata</taxon>
        <taxon>Euteleostomi</taxon>
        <taxon>Actinopterygii</taxon>
        <taxon>Neopterygii</taxon>
        <taxon>Teleostei</taxon>
        <taxon>Neoteleostei</taxon>
        <taxon>Acanthomorphata</taxon>
        <taxon>Eupercaria</taxon>
        <taxon>Perciformes</taxon>
        <taxon>Notothenioidei</taxon>
        <taxon>Pogonophryne</taxon>
    </lineage>
</organism>
<keyword evidence="2" id="KW-1185">Reference proteome</keyword>
<dbReference type="Proteomes" id="UP001219934">
    <property type="component" value="Unassembled WGS sequence"/>
</dbReference>
<reference evidence="1" key="1">
    <citation type="submission" date="2022-11" db="EMBL/GenBank/DDBJ databases">
        <title>Chromosome-level genome of Pogonophryne albipinna.</title>
        <authorList>
            <person name="Jo E."/>
        </authorList>
    </citation>
    <scope>NUCLEOTIDE SEQUENCE</scope>
    <source>
        <strain evidence="1">SGF0006</strain>
        <tissue evidence="1">Muscle</tissue>
    </source>
</reference>